<dbReference type="InterPro" id="IPR046342">
    <property type="entry name" value="CBS_dom_sf"/>
</dbReference>
<dbReference type="RefSeq" id="WP_011792887.1">
    <property type="nucleotide sequence ID" value="NC_008751.1"/>
</dbReference>
<evidence type="ECO:0000313" key="6">
    <source>
        <dbReference type="Proteomes" id="UP000009173"/>
    </source>
</evidence>
<dbReference type="CDD" id="cd05401">
    <property type="entry name" value="NT_GlnE_GlnD_like"/>
    <property type="match status" value="1"/>
</dbReference>
<dbReference type="InterPro" id="IPR018821">
    <property type="entry name" value="DUF294_put_nucleoTrafse_sb-bd"/>
</dbReference>
<dbReference type="SMART" id="SM00116">
    <property type="entry name" value="CBS"/>
    <property type="match status" value="2"/>
</dbReference>
<evidence type="ECO:0000259" key="4">
    <source>
        <dbReference type="PROSITE" id="PS51371"/>
    </source>
</evidence>
<dbReference type="Gene3D" id="3.10.580.10">
    <property type="entry name" value="CBS-domain"/>
    <property type="match status" value="1"/>
</dbReference>
<sequence length="574" mass="60786">MTKEPRPAAPPTSPGRRDPGGADTSPPSCLTPLSSLVLHPPLTLDRETSLGEAAARMVEAQVSAVLVGEATRPEGIITERDITRLVAEHRGMAHARPLGRVMRGGVVTIGEGSTTGEAVLRMAEHGIRHLLVVSGEGTPRGILEERDLLSGDTASPLAVASAIDTSTDATALGMAHETLHRLIRRYTSEGIAAVRLGRIVAGLRDRLVTRSAHLALQTMPTPPPSPFAVGVLGSHARREQFFATDQDVALVLSDASGDIPPDAVETWFARFGETLAQMLVNAGLPPCPHGIMPSSPAWRRPMRSWRAVVDDACRTPDAPAVVTLSILADLRGLNDGFDLCPRLTDHLCHRLATTSLPLRLMGREAVRHAPKLGMFNRLPVIRDGKDGEYIDLKRCGLFTLMQGARALALERAGASAPGTASHSGEACGGVTSAVDTASRLATLRHMGIPGGELGDDIAHAWEVLLGFRLRGQVAREAHAQPVDRQQKGPSWATEAMMTDEKALHDATGTTSLVMAAAPSSCGTSPAKATKGGGSALLDVGALAPLEREGLRRCLIVVDTFASWLEHRFGLHLIG</sequence>
<dbReference type="PANTHER" id="PTHR43080">
    <property type="entry name" value="CBS DOMAIN-CONTAINING PROTEIN CBSX3, MITOCHONDRIAL"/>
    <property type="match status" value="1"/>
</dbReference>
<evidence type="ECO:0000256" key="2">
    <source>
        <dbReference type="PROSITE-ProRule" id="PRU00703"/>
    </source>
</evidence>
<proteinExistence type="predicted"/>
<dbReference type="AlphaFoldDB" id="A0A0H3AAT4"/>
<gene>
    <name evidence="5" type="ordered locus">Dvul_2491</name>
</gene>
<feature type="region of interest" description="Disordered" evidence="3">
    <location>
        <begin position="1"/>
        <end position="28"/>
    </location>
</feature>
<dbReference type="PROSITE" id="PS51371">
    <property type="entry name" value="CBS"/>
    <property type="match status" value="2"/>
</dbReference>
<evidence type="ECO:0000256" key="1">
    <source>
        <dbReference type="ARBA" id="ARBA00023122"/>
    </source>
</evidence>
<feature type="domain" description="CBS" evidence="4">
    <location>
        <begin position="102"/>
        <end position="159"/>
    </location>
</feature>
<name>A0A0H3AAT4_NITV4</name>
<dbReference type="PANTHER" id="PTHR43080:SF2">
    <property type="entry name" value="CBS DOMAIN-CONTAINING PROTEIN"/>
    <property type="match status" value="1"/>
</dbReference>
<dbReference type="KEGG" id="dvl:Dvul_2491"/>
<protein>
    <submittedName>
        <fullName evidence="5">Putative signal-transduction protein with CBS domains</fullName>
    </submittedName>
</protein>
<dbReference type="Pfam" id="PF00571">
    <property type="entry name" value="CBS"/>
    <property type="match status" value="2"/>
</dbReference>
<dbReference type="SUPFAM" id="SSF54631">
    <property type="entry name" value="CBS-domain pair"/>
    <property type="match status" value="1"/>
</dbReference>
<keyword evidence="1 2" id="KW-0129">CBS domain</keyword>
<evidence type="ECO:0000256" key="3">
    <source>
        <dbReference type="SAM" id="MobiDB-lite"/>
    </source>
</evidence>
<dbReference type="EMBL" id="CP000527">
    <property type="protein sequence ID" value="ABM29507.1"/>
    <property type="molecule type" value="Genomic_DNA"/>
</dbReference>
<dbReference type="HOGENOM" id="CLU_027866_1_0_7"/>
<dbReference type="GO" id="GO:0008773">
    <property type="term" value="F:[protein-PII] uridylyltransferase activity"/>
    <property type="evidence" value="ECO:0007669"/>
    <property type="project" value="InterPro"/>
</dbReference>
<organism evidence="5 6">
    <name type="scientific">Nitratidesulfovibrio vulgaris (strain DP4)</name>
    <name type="common">Desulfovibrio vulgaris</name>
    <dbReference type="NCBI Taxonomy" id="391774"/>
    <lineage>
        <taxon>Bacteria</taxon>
        <taxon>Pseudomonadati</taxon>
        <taxon>Thermodesulfobacteriota</taxon>
        <taxon>Desulfovibrionia</taxon>
        <taxon>Desulfovibrionales</taxon>
        <taxon>Desulfovibrionaceae</taxon>
        <taxon>Nitratidesulfovibrio</taxon>
    </lineage>
</organism>
<dbReference type="Pfam" id="PF10335">
    <property type="entry name" value="DUF294_C"/>
    <property type="match status" value="1"/>
</dbReference>
<dbReference type="InterPro" id="IPR005105">
    <property type="entry name" value="GlnD_Uridyltrans_N"/>
</dbReference>
<dbReference type="InterPro" id="IPR000644">
    <property type="entry name" value="CBS_dom"/>
</dbReference>
<dbReference type="InterPro" id="IPR051257">
    <property type="entry name" value="Diverse_CBS-Domain"/>
</dbReference>
<feature type="domain" description="CBS" evidence="4">
    <location>
        <begin position="37"/>
        <end position="92"/>
    </location>
</feature>
<dbReference type="Proteomes" id="UP000009173">
    <property type="component" value="Chromosome"/>
</dbReference>
<accession>A0A0H3AAT4</accession>
<reference evidence="6" key="1">
    <citation type="journal article" date="2009" name="Environ. Microbiol.">
        <title>Contribution of mobile genetic elements to Desulfovibrio vulgaris genome plasticity.</title>
        <authorList>
            <person name="Walker C.B."/>
            <person name="Stolyar S."/>
            <person name="Chivian D."/>
            <person name="Pinel N."/>
            <person name="Gabster J.A."/>
            <person name="Dehal P.S."/>
            <person name="He Z."/>
            <person name="Yang Z.K."/>
            <person name="Yen H.C."/>
            <person name="Zhou J."/>
            <person name="Wall J.D."/>
            <person name="Hazen T.C."/>
            <person name="Arkin A.P."/>
            <person name="Stahl D.A."/>
        </authorList>
    </citation>
    <scope>NUCLEOTIDE SEQUENCE [LARGE SCALE GENOMIC DNA]</scope>
    <source>
        <strain evidence="6">DP4</strain>
    </source>
</reference>
<evidence type="ECO:0000313" key="5">
    <source>
        <dbReference type="EMBL" id="ABM29507.1"/>
    </source>
</evidence>
<dbReference type="Pfam" id="PF03445">
    <property type="entry name" value="DUF294"/>
    <property type="match status" value="1"/>
</dbReference>